<feature type="binding site" evidence="6">
    <location>
        <begin position="283"/>
        <end position="285"/>
    </location>
    <ligand>
        <name>ATP</name>
        <dbReference type="ChEBI" id="CHEBI:30616"/>
    </ligand>
</feature>
<comment type="cofactor">
    <cofactor evidence="6">
        <name>Mg(2+)</name>
        <dbReference type="ChEBI" id="CHEBI:18420"/>
    </cofactor>
    <cofactor evidence="6">
        <name>Mn(2+)</name>
        <dbReference type="ChEBI" id="CHEBI:29035"/>
    </cofactor>
    <text evidence="6">Mg(2+). Can also accept Mn(2+).</text>
</comment>
<evidence type="ECO:0000256" key="2">
    <source>
        <dbReference type="ARBA" id="ARBA00022679"/>
    </source>
</evidence>
<evidence type="ECO:0000256" key="7">
    <source>
        <dbReference type="RuleBase" id="RU003835"/>
    </source>
</evidence>
<feature type="compositionally biased region" description="Basic and acidic residues" evidence="8">
    <location>
        <begin position="424"/>
        <end position="451"/>
    </location>
</feature>
<keyword evidence="4 6" id="KW-0418">Kinase</keyword>
<dbReference type="PANTHER" id="PTHR21060">
    <property type="entry name" value="ACETATE KINASE"/>
    <property type="match status" value="1"/>
</dbReference>
<comment type="similarity">
    <text evidence="1 6 7">Belongs to the acetokinase family.</text>
</comment>
<dbReference type="CDD" id="cd24010">
    <property type="entry name" value="ASKHA_NBD_AcK_PK"/>
    <property type="match status" value="1"/>
</dbReference>
<keyword evidence="3 6" id="KW-0547">Nucleotide-binding</keyword>
<dbReference type="Proteomes" id="UP000805614">
    <property type="component" value="Unassembled WGS sequence"/>
</dbReference>
<comment type="subcellular location">
    <subcellularLocation>
        <location evidence="6">Cytoplasm</location>
    </subcellularLocation>
</comment>
<evidence type="ECO:0000256" key="3">
    <source>
        <dbReference type="ARBA" id="ARBA00022741"/>
    </source>
</evidence>
<keyword evidence="6" id="KW-0479">Metal-binding</keyword>
<evidence type="ECO:0000256" key="8">
    <source>
        <dbReference type="SAM" id="MobiDB-lite"/>
    </source>
</evidence>
<evidence type="ECO:0000256" key="6">
    <source>
        <dbReference type="HAMAP-Rule" id="MF_00020"/>
    </source>
</evidence>
<comment type="pathway">
    <text evidence="6">Metabolic intermediate biosynthesis; acetyl-CoA biosynthesis; acetyl-CoA from acetate: step 1/2.</text>
</comment>
<feature type="active site" description="Proton donor/acceptor" evidence="6">
    <location>
        <position position="149"/>
    </location>
</feature>
<reference evidence="9 10" key="1">
    <citation type="submission" date="2020-06" db="EMBL/GenBank/DDBJ databases">
        <title>Actinomadura xiongansis sp. nov., isolated from soil of Baiyangdian.</title>
        <authorList>
            <person name="Zhang X."/>
        </authorList>
    </citation>
    <scope>NUCLEOTIDE SEQUENCE [LARGE SCALE GENOMIC DNA]</scope>
    <source>
        <strain evidence="9 10">HBUM206468</strain>
    </source>
</reference>
<keyword evidence="5 6" id="KW-0067">ATP-binding</keyword>
<dbReference type="EC" id="2.7.2.1" evidence="6"/>
<dbReference type="InterPro" id="IPR023865">
    <property type="entry name" value="Aliphatic_acid_kinase_CS"/>
</dbReference>
<proteinExistence type="inferred from homology"/>
<comment type="catalytic activity">
    <reaction evidence="6">
        <text>acetate + ATP = acetyl phosphate + ADP</text>
        <dbReference type="Rhea" id="RHEA:11352"/>
        <dbReference type="ChEBI" id="CHEBI:22191"/>
        <dbReference type="ChEBI" id="CHEBI:30089"/>
        <dbReference type="ChEBI" id="CHEBI:30616"/>
        <dbReference type="ChEBI" id="CHEBI:456216"/>
        <dbReference type="EC" id="2.7.2.1"/>
    </reaction>
</comment>
<dbReference type="PRINTS" id="PR00471">
    <property type="entry name" value="ACETATEKNASE"/>
</dbReference>
<feature type="binding site" evidence="6">
    <location>
        <position position="21"/>
    </location>
    <ligand>
        <name>ATP</name>
        <dbReference type="ChEBI" id="CHEBI:30616"/>
    </ligand>
</feature>
<evidence type="ECO:0000313" key="10">
    <source>
        <dbReference type="Proteomes" id="UP000805614"/>
    </source>
</evidence>
<accession>A0ABR7LY75</accession>
<keyword evidence="10" id="KW-1185">Reference proteome</keyword>
<dbReference type="InterPro" id="IPR043129">
    <property type="entry name" value="ATPase_NBD"/>
</dbReference>
<dbReference type="HAMAP" id="MF_00020">
    <property type="entry name" value="Acetate_kinase"/>
    <property type="match status" value="1"/>
</dbReference>
<dbReference type="SUPFAM" id="SSF53067">
    <property type="entry name" value="Actin-like ATPase domain"/>
    <property type="match status" value="2"/>
</dbReference>
<dbReference type="InterPro" id="IPR004372">
    <property type="entry name" value="Ac/propionate_kinase"/>
</dbReference>
<comment type="subunit">
    <text evidence="6">Homodimer.</text>
</comment>
<evidence type="ECO:0000256" key="4">
    <source>
        <dbReference type="ARBA" id="ARBA00022777"/>
    </source>
</evidence>
<comment type="caution">
    <text evidence="9">The sequence shown here is derived from an EMBL/GenBank/DDBJ whole genome shotgun (WGS) entry which is preliminary data.</text>
</comment>
<dbReference type="InterPro" id="IPR000890">
    <property type="entry name" value="Aliphatic_acid_kin_short-chain"/>
</dbReference>
<dbReference type="Pfam" id="PF00871">
    <property type="entry name" value="Acetate_kinase"/>
    <property type="match status" value="1"/>
</dbReference>
<evidence type="ECO:0000313" key="9">
    <source>
        <dbReference type="EMBL" id="MBC6469734.1"/>
    </source>
</evidence>
<dbReference type="GO" id="GO:0016301">
    <property type="term" value="F:kinase activity"/>
    <property type="evidence" value="ECO:0007669"/>
    <property type="project" value="UniProtKB-KW"/>
</dbReference>
<keyword evidence="2 6" id="KW-0808">Transferase</keyword>
<feature type="binding site" evidence="6">
    <location>
        <begin position="209"/>
        <end position="213"/>
    </location>
    <ligand>
        <name>ATP</name>
        <dbReference type="ChEBI" id="CHEBI:30616"/>
    </ligand>
</feature>
<dbReference type="NCBIfam" id="TIGR00016">
    <property type="entry name" value="ackA"/>
    <property type="match status" value="1"/>
</dbReference>
<dbReference type="PROSITE" id="PS01076">
    <property type="entry name" value="ACETATE_KINASE_2"/>
    <property type="match status" value="1"/>
</dbReference>
<dbReference type="PROSITE" id="PS01075">
    <property type="entry name" value="ACETATE_KINASE_1"/>
    <property type="match status" value="1"/>
</dbReference>
<feature type="binding site" evidence="6">
    <location>
        <position position="92"/>
    </location>
    <ligand>
        <name>substrate</name>
    </ligand>
</feature>
<feature type="binding site" evidence="6">
    <location>
        <position position="14"/>
    </location>
    <ligand>
        <name>Mg(2+)</name>
        <dbReference type="ChEBI" id="CHEBI:18420"/>
    </ligand>
</feature>
<evidence type="ECO:0000256" key="1">
    <source>
        <dbReference type="ARBA" id="ARBA00008748"/>
    </source>
</evidence>
<gene>
    <name evidence="6" type="primary">ackA</name>
    <name evidence="9" type="ORF">HKK74_30210</name>
</gene>
<keyword evidence="6" id="KW-0460">Magnesium</keyword>
<feature type="site" description="Transition state stabilizer" evidence="6">
    <location>
        <position position="181"/>
    </location>
</feature>
<feature type="region of interest" description="Disordered" evidence="8">
    <location>
        <begin position="420"/>
        <end position="451"/>
    </location>
</feature>
<name>A0ABR7LY75_9ACTN</name>
<evidence type="ECO:0000256" key="5">
    <source>
        <dbReference type="ARBA" id="ARBA00022840"/>
    </source>
</evidence>
<protein>
    <recommendedName>
        <fullName evidence="6">Acetate kinase</fullName>
        <ecNumber evidence="6">2.7.2.1</ecNumber>
    </recommendedName>
    <alternativeName>
        <fullName evidence="6">Acetokinase</fullName>
    </alternativeName>
</protein>
<organism evidence="9 10">
    <name type="scientific">Actinomadura alba</name>
    <dbReference type="NCBI Taxonomy" id="406431"/>
    <lineage>
        <taxon>Bacteria</taxon>
        <taxon>Bacillati</taxon>
        <taxon>Actinomycetota</taxon>
        <taxon>Actinomycetes</taxon>
        <taxon>Streptosporangiales</taxon>
        <taxon>Thermomonosporaceae</taxon>
        <taxon>Actinomadura</taxon>
    </lineage>
</organism>
<feature type="binding site" evidence="6">
    <location>
        <begin position="331"/>
        <end position="335"/>
    </location>
    <ligand>
        <name>ATP</name>
        <dbReference type="ChEBI" id="CHEBI:30616"/>
    </ligand>
</feature>
<keyword evidence="6" id="KW-0963">Cytoplasm</keyword>
<sequence>MPPGPDGGQVLVLNTGSSSIKYRLLEMEPVNRLAAGLVERIGEGESALTHHGLRDLRRAEPYRDHDEGLRAMLAAFDAAGPALDQVIAIGHRVVHGGRRFGAPVLIDDAVEQVIAELTSLAPLHNPANLRGIQVARRIFPGVPHVAVFDTAFHQTIPPWAHTYAVPREWAAEFGVRRYGFHGTSVAHVVRRASELLGRPLDRLNMIVLHLGNGASATAVEGGRSVDTSMGFTPLAGLVMGTRSGDVDPAVPAFLHRETGMTFDEIDTALNRRSGMLGLAGANDLRDVWRRVDAGDPDALLAVRVYCHRIRQYVGAYYAVLGRVDAVVFTAGVGENDARVRASALAGLDRLGITVDPIRNDPIRNDPIRNDPIRDDAAEGFVDGAANAGRVISPDGAEVAVLVIRTDEELEIATQTLGCVGRAGPDPRDLVARESRPPGRALGHDQPARPFS</sequence>
<comment type="function">
    <text evidence="6">Catalyzes the formation of acetyl phosphate from acetate and ATP. Can also catalyze the reverse reaction.</text>
</comment>
<dbReference type="Gene3D" id="3.30.420.40">
    <property type="match status" value="2"/>
</dbReference>
<dbReference type="EMBL" id="JABVEC010000031">
    <property type="protein sequence ID" value="MBC6469734.1"/>
    <property type="molecule type" value="Genomic_DNA"/>
</dbReference>
<feature type="binding site" evidence="6">
    <location>
        <position position="407"/>
    </location>
    <ligand>
        <name>Mg(2+)</name>
        <dbReference type="ChEBI" id="CHEBI:18420"/>
    </ligand>
</feature>
<dbReference type="PANTHER" id="PTHR21060:SF15">
    <property type="entry name" value="ACETATE KINASE-RELATED"/>
    <property type="match status" value="1"/>
</dbReference>
<feature type="site" description="Transition state stabilizer" evidence="6">
    <location>
        <position position="242"/>
    </location>
</feature>